<keyword evidence="1 2" id="KW-0053">Apoptosis</keyword>
<comment type="caution">
    <text evidence="5">The sequence shown here is derived from an EMBL/GenBank/DDBJ whole genome shotgun (WGS) entry which is preliminary data.</text>
</comment>
<dbReference type="Pfam" id="PF02017">
    <property type="entry name" value="CIDE-N"/>
    <property type="match status" value="1"/>
</dbReference>
<evidence type="ECO:0000313" key="5">
    <source>
        <dbReference type="EMBL" id="KAK2170339.1"/>
    </source>
</evidence>
<dbReference type="Gene3D" id="3.10.20.10">
    <property type="match status" value="1"/>
</dbReference>
<keyword evidence="6" id="KW-1185">Reference proteome</keyword>
<protein>
    <recommendedName>
        <fullName evidence="4">CIDE-N domain-containing protein</fullName>
    </recommendedName>
</protein>
<dbReference type="GO" id="GO:0006915">
    <property type="term" value="P:apoptotic process"/>
    <property type="evidence" value="ECO:0007669"/>
    <property type="project" value="UniProtKB-UniRule"/>
</dbReference>
<dbReference type="PANTHER" id="PTHR12306:SF15">
    <property type="entry name" value="DNAATION FACTOR-RELATED PROTEIN 1, ISOFORM B-RELATED"/>
    <property type="match status" value="1"/>
</dbReference>
<feature type="region of interest" description="Disordered" evidence="3">
    <location>
        <begin position="184"/>
        <end position="212"/>
    </location>
</feature>
<evidence type="ECO:0000256" key="1">
    <source>
        <dbReference type="ARBA" id="ARBA00022703"/>
    </source>
</evidence>
<dbReference type="GO" id="GO:0042981">
    <property type="term" value="P:regulation of apoptotic process"/>
    <property type="evidence" value="ECO:0007669"/>
    <property type="project" value="TreeGrafter"/>
</dbReference>
<sequence>MHKVYKVWNADRSIKKLVKVANLQKLIQHGKKKLNYPESDHVTVVDEIDGTVVEDEDYFSTLPALYRFILLRDSERWKQGIGREFYTDDQTDGEIESSAQSSDMVDVLTMLRQNITKLVTLNRDELQNVVDLQQHNLAHYLDIPDNEAGRIQDKCQQYLDELQDSSEAMDLLRLFKNKDANLVSGSQPSCDDRYKEEHASYQNEPENKRSKY</sequence>
<proteinExistence type="predicted"/>
<dbReference type="PROSITE" id="PS51135">
    <property type="entry name" value="CIDE_N"/>
    <property type="match status" value="1"/>
</dbReference>
<evidence type="ECO:0000256" key="3">
    <source>
        <dbReference type="SAM" id="MobiDB-lite"/>
    </source>
</evidence>
<dbReference type="Pfam" id="PF09033">
    <property type="entry name" value="DFF-C"/>
    <property type="match status" value="1"/>
</dbReference>
<reference evidence="5" key="1">
    <citation type="journal article" date="2023" name="Mol. Biol. Evol.">
        <title>Third-Generation Sequencing Reveals the Adaptive Role of the Epigenome in Three Deep-Sea Polychaetes.</title>
        <authorList>
            <person name="Perez M."/>
            <person name="Aroh O."/>
            <person name="Sun Y."/>
            <person name="Lan Y."/>
            <person name="Juniper S.K."/>
            <person name="Young C.R."/>
            <person name="Angers B."/>
            <person name="Qian P.Y."/>
        </authorList>
    </citation>
    <scope>NUCLEOTIDE SEQUENCE</scope>
    <source>
        <strain evidence="5">P08H-3</strain>
    </source>
</reference>
<accession>A0AAD9KFP9</accession>
<dbReference type="SUPFAM" id="SSF54277">
    <property type="entry name" value="CAD &amp; PB1 domains"/>
    <property type="match status" value="1"/>
</dbReference>
<gene>
    <name evidence="5" type="ORF">LSH36_3g15001</name>
</gene>
<feature type="compositionally biased region" description="Basic and acidic residues" evidence="3">
    <location>
        <begin position="190"/>
        <end position="212"/>
    </location>
</feature>
<dbReference type="InterPro" id="IPR003508">
    <property type="entry name" value="CIDE-N_dom"/>
</dbReference>
<feature type="domain" description="CIDE-N" evidence="4">
    <location>
        <begin position="1"/>
        <end position="79"/>
    </location>
</feature>
<name>A0AAD9KFP9_9ANNE</name>
<dbReference type="EMBL" id="JAODUP010000003">
    <property type="protein sequence ID" value="KAK2170339.1"/>
    <property type="molecule type" value="Genomic_DNA"/>
</dbReference>
<dbReference type="SMART" id="SM00266">
    <property type="entry name" value="CAD"/>
    <property type="match status" value="1"/>
</dbReference>
<dbReference type="InterPro" id="IPR015121">
    <property type="entry name" value="DNA_fragmentation_mid_dom"/>
</dbReference>
<evidence type="ECO:0000313" key="6">
    <source>
        <dbReference type="Proteomes" id="UP001208570"/>
    </source>
</evidence>
<dbReference type="Gene3D" id="1.10.1490.10">
    <property type="entry name" value="C-terminal domain of DFF45/ICAD (DFF-C domain)"/>
    <property type="match status" value="1"/>
</dbReference>
<dbReference type="PANTHER" id="PTHR12306">
    <property type="entry name" value="CELL DEATH ACTIVATOR CIDE"/>
    <property type="match status" value="1"/>
</dbReference>
<dbReference type="Proteomes" id="UP001208570">
    <property type="component" value="Unassembled WGS sequence"/>
</dbReference>
<evidence type="ECO:0000256" key="2">
    <source>
        <dbReference type="PROSITE-ProRule" id="PRU00447"/>
    </source>
</evidence>
<dbReference type="AlphaFoldDB" id="A0AAD9KFP9"/>
<organism evidence="5 6">
    <name type="scientific">Paralvinella palmiformis</name>
    <dbReference type="NCBI Taxonomy" id="53620"/>
    <lineage>
        <taxon>Eukaryota</taxon>
        <taxon>Metazoa</taxon>
        <taxon>Spiralia</taxon>
        <taxon>Lophotrochozoa</taxon>
        <taxon>Annelida</taxon>
        <taxon>Polychaeta</taxon>
        <taxon>Sedentaria</taxon>
        <taxon>Canalipalpata</taxon>
        <taxon>Terebellida</taxon>
        <taxon>Terebelliformia</taxon>
        <taxon>Alvinellidae</taxon>
        <taxon>Paralvinella</taxon>
    </lineage>
</organism>
<evidence type="ECO:0000259" key="4">
    <source>
        <dbReference type="PROSITE" id="PS51135"/>
    </source>
</evidence>